<keyword evidence="2" id="KW-1185">Reference proteome</keyword>
<comment type="caution">
    <text evidence="1">The sequence shown here is derived from an EMBL/GenBank/DDBJ whole genome shotgun (WGS) entry which is preliminary data.</text>
</comment>
<evidence type="ECO:0000313" key="2">
    <source>
        <dbReference type="Proteomes" id="UP001153334"/>
    </source>
</evidence>
<evidence type="ECO:0000313" key="1">
    <source>
        <dbReference type="EMBL" id="KAJ8106441.1"/>
    </source>
</evidence>
<dbReference type="EMBL" id="JAPESX010002836">
    <property type="protein sequence ID" value="KAJ8106441.1"/>
    <property type="molecule type" value="Genomic_DNA"/>
</dbReference>
<proteinExistence type="predicted"/>
<accession>A0ACC2HV82</accession>
<name>A0ACC2HV82_9PEZI</name>
<organism evidence="1 2">
    <name type="scientific">Nemania bipapillata</name>
    <dbReference type="NCBI Taxonomy" id="110536"/>
    <lineage>
        <taxon>Eukaryota</taxon>
        <taxon>Fungi</taxon>
        <taxon>Dikarya</taxon>
        <taxon>Ascomycota</taxon>
        <taxon>Pezizomycotina</taxon>
        <taxon>Sordariomycetes</taxon>
        <taxon>Xylariomycetidae</taxon>
        <taxon>Xylariales</taxon>
        <taxon>Xylariaceae</taxon>
        <taxon>Nemania</taxon>
    </lineage>
</organism>
<protein>
    <submittedName>
        <fullName evidence="1">Uncharacterized protein</fullName>
    </submittedName>
</protein>
<dbReference type="Proteomes" id="UP001153334">
    <property type="component" value="Unassembled WGS sequence"/>
</dbReference>
<sequence length="282" mass="30442">MGNPFKTNGFWGLLWSLDPLGFVLFVPSIVSILIALQIWLGESATIPPRVGSQRTVWSASLFSFFLSGAFFLLIYFLPIYFQAIKVGIILAGALTAKIGYYMPFIYVCVVFTSIASGLLTTLTPETTTAKWVGYQILYGFGCGCGFQLPQIAAQAALPFQDVQTGIAITLFFQNFGGALFVSAGNNVLNDQLVRRITALNITGLEPMAVLQAGATGIRDIIPDGFLDVVVNAYNDSLRLTFQVALILSALSVIGAIFMEWKNLKAPAPKGDGTETPQSSEKV</sequence>
<gene>
    <name evidence="1" type="ORF">ONZ43_g7063</name>
</gene>
<reference evidence="1" key="1">
    <citation type="submission" date="2022-11" db="EMBL/GenBank/DDBJ databases">
        <title>Genome Sequence of Nemania bipapillata.</title>
        <authorList>
            <person name="Buettner E."/>
        </authorList>
    </citation>
    <scope>NUCLEOTIDE SEQUENCE</scope>
    <source>
        <strain evidence="1">CP14</strain>
    </source>
</reference>